<organism evidence="5 6">
    <name type="scientific">Skeletonema marinoi</name>
    <dbReference type="NCBI Taxonomy" id="267567"/>
    <lineage>
        <taxon>Eukaryota</taxon>
        <taxon>Sar</taxon>
        <taxon>Stramenopiles</taxon>
        <taxon>Ochrophyta</taxon>
        <taxon>Bacillariophyta</taxon>
        <taxon>Coscinodiscophyceae</taxon>
        <taxon>Thalassiosirophycidae</taxon>
        <taxon>Thalassiosirales</taxon>
        <taxon>Skeletonemataceae</taxon>
        <taxon>Skeletonema</taxon>
        <taxon>Skeletonema marinoi-dohrnii complex</taxon>
    </lineage>
</organism>
<evidence type="ECO:0000256" key="2">
    <source>
        <dbReference type="ARBA" id="ARBA00022771"/>
    </source>
</evidence>
<protein>
    <recommendedName>
        <fullName evidence="4">RING-CH-type domain-containing protein</fullName>
    </recommendedName>
</protein>
<dbReference type="Pfam" id="PF12906">
    <property type="entry name" value="RINGv"/>
    <property type="match status" value="1"/>
</dbReference>
<dbReference type="EMBL" id="JATAAI010000016">
    <property type="protein sequence ID" value="KAK1740124.1"/>
    <property type="molecule type" value="Genomic_DNA"/>
</dbReference>
<evidence type="ECO:0000259" key="4">
    <source>
        <dbReference type="PROSITE" id="PS51292"/>
    </source>
</evidence>
<dbReference type="Gene3D" id="3.30.40.10">
    <property type="entry name" value="Zinc/RING finger domain, C3HC4 (zinc finger)"/>
    <property type="match status" value="1"/>
</dbReference>
<keyword evidence="1" id="KW-0479">Metal-binding</keyword>
<dbReference type="PROSITE" id="PS51292">
    <property type="entry name" value="ZF_RING_CH"/>
    <property type="match status" value="1"/>
</dbReference>
<accession>A0AAD8Y5K3</accession>
<dbReference type="InterPro" id="IPR011016">
    <property type="entry name" value="Znf_RING-CH"/>
</dbReference>
<dbReference type="AlphaFoldDB" id="A0AAD8Y5K3"/>
<evidence type="ECO:0000256" key="3">
    <source>
        <dbReference type="ARBA" id="ARBA00022833"/>
    </source>
</evidence>
<dbReference type="InterPro" id="IPR013083">
    <property type="entry name" value="Znf_RING/FYVE/PHD"/>
</dbReference>
<keyword evidence="6" id="KW-1185">Reference proteome</keyword>
<dbReference type="SUPFAM" id="SSF57850">
    <property type="entry name" value="RING/U-box"/>
    <property type="match status" value="1"/>
</dbReference>
<evidence type="ECO:0000256" key="1">
    <source>
        <dbReference type="ARBA" id="ARBA00022723"/>
    </source>
</evidence>
<dbReference type="SMART" id="SM00744">
    <property type="entry name" value="RINGv"/>
    <property type="match status" value="1"/>
</dbReference>
<sequence length="434" mass="48712">MSNSSQSAAKTPSCSTTSCWLCLEEGPDDSGAPLVRDCSCRGHSGFAHLPCLVQYAESKSRDIVERQTHVMSDIFEENFFEHCPNCKQEFQGDLYYDMTKAQLSFVEKELKGANGWHIGALQQRILALDGKKEADRVEGEEICAKMLTLIDNMKKNGDPQLDAFNLASVYHVIARFNYQLGTNPCLERAKHYFEKARDIIVTLGDRDIAMAMEGDIAQVQERLSGNNLPTKKESVLSVQRARYNHMLQATTDQNDVRTMQVGVHLVTVLFEAYHTLEALRLLEKLVGTSRRVHGSDHRVTADTAFLLKQFQARYVSIGNGLNYQALRYENDGKSCVIQGPVPRNIFEPRNVDDEKTFSVPTANIYFSLGSPVMLHGLKKAAHLNGEIGDVRGYCELTDRCVVHLEGKDLKPVKVKHENLRIVIDVADPKKESSF</sequence>
<gene>
    <name evidence="5" type="ORF">QTG54_009074</name>
</gene>
<name>A0AAD8Y5K3_9STRA</name>
<evidence type="ECO:0000313" key="5">
    <source>
        <dbReference type="EMBL" id="KAK1740124.1"/>
    </source>
</evidence>
<reference evidence="5" key="1">
    <citation type="submission" date="2023-06" db="EMBL/GenBank/DDBJ databases">
        <title>Survivors Of The Sea: Transcriptome response of Skeletonema marinoi to long-term dormancy.</title>
        <authorList>
            <person name="Pinder M.I.M."/>
            <person name="Kourtchenko O."/>
            <person name="Robertson E.K."/>
            <person name="Larsson T."/>
            <person name="Maumus F."/>
            <person name="Osuna-Cruz C.M."/>
            <person name="Vancaester E."/>
            <person name="Stenow R."/>
            <person name="Vandepoele K."/>
            <person name="Ploug H."/>
            <person name="Bruchert V."/>
            <person name="Godhe A."/>
            <person name="Topel M."/>
        </authorList>
    </citation>
    <scope>NUCLEOTIDE SEQUENCE</scope>
    <source>
        <strain evidence="5">R05AC</strain>
    </source>
</reference>
<dbReference type="Proteomes" id="UP001224775">
    <property type="component" value="Unassembled WGS sequence"/>
</dbReference>
<keyword evidence="2" id="KW-0863">Zinc-finger</keyword>
<comment type="caution">
    <text evidence="5">The sequence shown here is derived from an EMBL/GenBank/DDBJ whole genome shotgun (WGS) entry which is preliminary data.</text>
</comment>
<keyword evidence="3" id="KW-0862">Zinc</keyword>
<proteinExistence type="predicted"/>
<feature type="domain" description="RING-CH-type" evidence="4">
    <location>
        <begin position="11"/>
        <end position="93"/>
    </location>
</feature>
<dbReference type="GO" id="GO:0008270">
    <property type="term" value="F:zinc ion binding"/>
    <property type="evidence" value="ECO:0007669"/>
    <property type="project" value="UniProtKB-KW"/>
</dbReference>
<evidence type="ECO:0000313" key="6">
    <source>
        <dbReference type="Proteomes" id="UP001224775"/>
    </source>
</evidence>